<dbReference type="RefSeq" id="WP_139872792.1">
    <property type="nucleotide sequence ID" value="NZ_CP040985.1"/>
</dbReference>
<keyword evidence="1" id="KW-1133">Transmembrane helix</keyword>
<gene>
    <name evidence="2" type="ORF">FIT61_00080</name>
</gene>
<organism evidence="2 3">
    <name type="scientific">Candidatus Methylopumilus rimovensis</name>
    <dbReference type="NCBI Taxonomy" id="2588535"/>
    <lineage>
        <taxon>Bacteria</taxon>
        <taxon>Pseudomonadati</taxon>
        <taxon>Pseudomonadota</taxon>
        <taxon>Betaproteobacteria</taxon>
        <taxon>Nitrosomonadales</taxon>
        <taxon>Methylophilaceae</taxon>
        <taxon>Candidatus Methylopumilus</taxon>
    </lineage>
</organism>
<dbReference type="AlphaFoldDB" id="A0AAE6KNM2"/>
<feature type="transmembrane region" description="Helical" evidence="1">
    <location>
        <begin position="68"/>
        <end position="89"/>
    </location>
</feature>
<protein>
    <submittedName>
        <fullName evidence="2">Uncharacterized protein</fullName>
    </submittedName>
</protein>
<evidence type="ECO:0000313" key="3">
    <source>
        <dbReference type="Proteomes" id="UP000312102"/>
    </source>
</evidence>
<dbReference type="EMBL" id="CP040986">
    <property type="protein sequence ID" value="QDD12901.1"/>
    <property type="molecule type" value="Genomic_DNA"/>
</dbReference>
<keyword evidence="1" id="KW-0812">Transmembrane</keyword>
<name>A0AAE6KNM2_9PROT</name>
<reference evidence="2 3" key="1">
    <citation type="journal article" date="2019" name="ISME J.">
        <title>Evolution in action: habitat transition from sediment to the pelagial leads to genome streamlining in Methylophilaceae.</title>
        <authorList>
            <person name="Salcher M."/>
            <person name="Schaefle D."/>
            <person name="Kaspar M."/>
            <person name="Neuenschwander S.M."/>
            <person name="Ghai R."/>
        </authorList>
    </citation>
    <scope>NUCLEOTIDE SEQUENCE [LARGE SCALE GENOMIC DNA]</scope>
    <source>
        <strain evidence="2 3">MMS-RI-1</strain>
    </source>
</reference>
<dbReference type="KEGG" id="mrk:FIT61_00080"/>
<keyword evidence="1" id="KW-0472">Membrane</keyword>
<feature type="transmembrane region" description="Helical" evidence="1">
    <location>
        <begin position="28"/>
        <end position="48"/>
    </location>
</feature>
<accession>A0AAE6KNM2</accession>
<keyword evidence="3" id="KW-1185">Reference proteome</keyword>
<proteinExistence type="predicted"/>
<sequence length="132" mass="15106">MKLVGKLGLLISIILSILVGLNNLNCSWLLLIIAFQTISYYFFHFKNFKFKKIGKRNNPFVKELPRHLITHSFIVLICFGIGFGINIFLGHEVYASLLGHITKIFHAIKFTIGAVKQAMIEFYSAILQSRFN</sequence>
<evidence type="ECO:0000256" key="1">
    <source>
        <dbReference type="SAM" id="Phobius"/>
    </source>
</evidence>
<evidence type="ECO:0000313" key="2">
    <source>
        <dbReference type="EMBL" id="QDD12901.1"/>
    </source>
</evidence>
<feature type="transmembrane region" description="Helical" evidence="1">
    <location>
        <begin position="7"/>
        <end position="22"/>
    </location>
</feature>
<dbReference type="Proteomes" id="UP000312102">
    <property type="component" value="Chromosome"/>
</dbReference>